<comment type="caution">
    <text evidence="1">The sequence shown here is derived from an EMBL/GenBank/DDBJ whole genome shotgun (WGS) entry which is preliminary data.</text>
</comment>
<name>A0A4C1UQJ4_EUMVA</name>
<evidence type="ECO:0000313" key="2">
    <source>
        <dbReference type="Proteomes" id="UP000299102"/>
    </source>
</evidence>
<dbReference type="EMBL" id="BGZK01000204">
    <property type="protein sequence ID" value="GBP28252.1"/>
    <property type="molecule type" value="Genomic_DNA"/>
</dbReference>
<reference evidence="1 2" key="1">
    <citation type="journal article" date="2019" name="Commun. Biol.">
        <title>The bagworm genome reveals a unique fibroin gene that provides high tensile strength.</title>
        <authorList>
            <person name="Kono N."/>
            <person name="Nakamura H."/>
            <person name="Ohtoshi R."/>
            <person name="Tomita M."/>
            <person name="Numata K."/>
            <person name="Arakawa K."/>
        </authorList>
    </citation>
    <scope>NUCLEOTIDE SEQUENCE [LARGE SCALE GENOMIC DNA]</scope>
</reference>
<dbReference type="OrthoDB" id="6631388at2759"/>
<proteinExistence type="predicted"/>
<dbReference type="PANTHER" id="PTHR47027">
    <property type="entry name" value="REVERSE TRANSCRIPTASE DOMAIN-CONTAINING PROTEIN"/>
    <property type="match status" value="1"/>
</dbReference>
<protein>
    <recommendedName>
        <fullName evidence="3">Reverse transcriptase domain-containing protein</fullName>
    </recommendedName>
</protein>
<evidence type="ECO:0008006" key="3">
    <source>
        <dbReference type="Google" id="ProtNLM"/>
    </source>
</evidence>
<gene>
    <name evidence="1" type="ORF">EVAR_19102_1</name>
</gene>
<accession>A0A4C1UQJ4</accession>
<dbReference type="PANTHER" id="PTHR47027:SF20">
    <property type="entry name" value="REVERSE TRANSCRIPTASE-LIKE PROTEIN WITH RNA-DIRECTED DNA POLYMERASE DOMAIN"/>
    <property type="match status" value="1"/>
</dbReference>
<dbReference type="Proteomes" id="UP000299102">
    <property type="component" value="Unassembled WGS sequence"/>
</dbReference>
<evidence type="ECO:0000313" key="1">
    <source>
        <dbReference type="EMBL" id="GBP28252.1"/>
    </source>
</evidence>
<dbReference type="AlphaFoldDB" id="A0A4C1UQJ4"/>
<sequence>MLRLHQHPSLTPLRMGNQILKNIYSKSTANVKLERTGENFLLKEVLDKETLFIPSYSLVAWKWSLETWNGKKNGLIINGENLNHLSFADDTVVFSENPDNLKDMFQLSDESAKVDLSINTLKTKVMTNSTQKDIKINGG</sequence>
<organism evidence="1 2">
    <name type="scientific">Eumeta variegata</name>
    <name type="common">Bagworm moth</name>
    <name type="synonym">Eumeta japonica</name>
    <dbReference type="NCBI Taxonomy" id="151549"/>
    <lineage>
        <taxon>Eukaryota</taxon>
        <taxon>Metazoa</taxon>
        <taxon>Ecdysozoa</taxon>
        <taxon>Arthropoda</taxon>
        <taxon>Hexapoda</taxon>
        <taxon>Insecta</taxon>
        <taxon>Pterygota</taxon>
        <taxon>Neoptera</taxon>
        <taxon>Endopterygota</taxon>
        <taxon>Lepidoptera</taxon>
        <taxon>Glossata</taxon>
        <taxon>Ditrysia</taxon>
        <taxon>Tineoidea</taxon>
        <taxon>Psychidae</taxon>
        <taxon>Oiketicinae</taxon>
        <taxon>Eumeta</taxon>
    </lineage>
</organism>
<keyword evidence="2" id="KW-1185">Reference proteome</keyword>